<evidence type="ECO:0000313" key="2">
    <source>
        <dbReference type="Proteomes" id="UP000790709"/>
    </source>
</evidence>
<protein>
    <submittedName>
        <fullName evidence="1">Uncharacterized protein</fullName>
    </submittedName>
</protein>
<evidence type="ECO:0000313" key="1">
    <source>
        <dbReference type="EMBL" id="KAH7924117.1"/>
    </source>
</evidence>
<accession>A0ACB8BF76</accession>
<keyword evidence="2" id="KW-1185">Reference proteome</keyword>
<name>A0ACB8BF76_9AGAM</name>
<comment type="caution">
    <text evidence="1">The sequence shown here is derived from an EMBL/GenBank/DDBJ whole genome shotgun (WGS) entry which is preliminary data.</text>
</comment>
<sequence length="230" mass="25012">MRDGGELDTGGEPICPDPVRENEKCLSPMVFGQVLKSHPPSAGLPPKCRKTCGGWPDYLLADESSQIPIHTANAVIRFLVAFLKFPIALLPFMKPMRNPNLPSIPQADQPNLAFTFKRGHQTVAANAAKIILVADLERADQPSPISAERVKFVSHVRKDGKVIASGHPESTNNKHSGTGNKSPPVCTIHMGIREDPDDAIPKVTRNPEDRYSSNSPAAFASRHWKGDATI</sequence>
<organism evidence="1 2">
    <name type="scientific">Leucogyrophana mollusca</name>
    <dbReference type="NCBI Taxonomy" id="85980"/>
    <lineage>
        <taxon>Eukaryota</taxon>
        <taxon>Fungi</taxon>
        <taxon>Dikarya</taxon>
        <taxon>Basidiomycota</taxon>
        <taxon>Agaricomycotina</taxon>
        <taxon>Agaricomycetes</taxon>
        <taxon>Agaricomycetidae</taxon>
        <taxon>Boletales</taxon>
        <taxon>Boletales incertae sedis</taxon>
        <taxon>Leucogyrophana</taxon>
    </lineage>
</organism>
<proteinExistence type="predicted"/>
<dbReference type="EMBL" id="MU266433">
    <property type="protein sequence ID" value="KAH7924117.1"/>
    <property type="molecule type" value="Genomic_DNA"/>
</dbReference>
<gene>
    <name evidence="1" type="ORF">BV22DRAFT_1120400</name>
</gene>
<dbReference type="Proteomes" id="UP000790709">
    <property type="component" value="Unassembled WGS sequence"/>
</dbReference>
<reference evidence="1" key="1">
    <citation type="journal article" date="2021" name="New Phytol.">
        <title>Evolutionary innovations through gain and loss of genes in the ectomycorrhizal Boletales.</title>
        <authorList>
            <person name="Wu G."/>
            <person name="Miyauchi S."/>
            <person name="Morin E."/>
            <person name="Kuo A."/>
            <person name="Drula E."/>
            <person name="Varga T."/>
            <person name="Kohler A."/>
            <person name="Feng B."/>
            <person name="Cao Y."/>
            <person name="Lipzen A."/>
            <person name="Daum C."/>
            <person name="Hundley H."/>
            <person name="Pangilinan J."/>
            <person name="Johnson J."/>
            <person name="Barry K."/>
            <person name="LaButti K."/>
            <person name="Ng V."/>
            <person name="Ahrendt S."/>
            <person name="Min B."/>
            <person name="Choi I.G."/>
            <person name="Park H."/>
            <person name="Plett J.M."/>
            <person name="Magnuson J."/>
            <person name="Spatafora J.W."/>
            <person name="Nagy L.G."/>
            <person name="Henrissat B."/>
            <person name="Grigoriev I.V."/>
            <person name="Yang Z.L."/>
            <person name="Xu J."/>
            <person name="Martin F.M."/>
        </authorList>
    </citation>
    <scope>NUCLEOTIDE SEQUENCE</scope>
    <source>
        <strain evidence="1">KUC20120723A-06</strain>
    </source>
</reference>